<dbReference type="SMART" id="SM01179">
    <property type="entry name" value="DUF862"/>
    <property type="match status" value="1"/>
</dbReference>
<feature type="compositionally biased region" description="Low complexity" evidence="4">
    <location>
        <begin position="1"/>
        <end position="10"/>
    </location>
</feature>
<comment type="similarity">
    <text evidence="1">Belongs to the DeSI family.</text>
</comment>
<accession>A0A0F4Z8Y0</accession>
<sequence length="220" mass="24171">MASQQDQQSQESRRSIMSHRSTISLQKTEVTIHVYDLLPPSRLSSALWTFGSSLLHSGVVINGREYAYGGHQKRGMTGVYWTQPKTVPPGGTFRCEILHGFTLASPGEIEAVLKEASQKFHGTSYNILTKNCNHFTAYLVERLTGSPGPSWLNRAASIGLIFPCIVPREWLANVDPDPEDAVCLDRDDAAETETVSTDSALGDDDSVDEHSRMLSSSARC</sequence>
<dbReference type="Pfam" id="PF05903">
    <property type="entry name" value="Peptidase_C97"/>
    <property type="match status" value="1"/>
</dbReference>
<dbReference type="GO" id="GO:0101005">
    <property type="term" value="F:deubiquitinase activity"/>
    <property type="evidence" value="ECO:0007669"/>
    <property type="project" value="TreeGrafter"/>
</dbReference>
<evidence type="ECO:0000256" key="4">
    <source>
        <dbReference type="SAM" id="MobiDB-lite"/>
    </source>
</evidence>
<gene>
    <name evidence="6" type="ORF">TD95_001765</name>
</gene>
<dbReference type="PANTHER" id="PTHR12378:SF80">
    <property type="entry name" value="IP06716P-RELATED"/>
    <property type="match status" value="1"/>
</dbReference>
<feature type="domain" description="PPPDE" evidence="5">
    <location>
        <begin position="28"/>
        <end position="170"/>
    </location>
</feature>
<protein>
    <recommendedName>
        <fullName evidence="5">PPPDE domain-containing protein</fullName>
    </recommendedName>
</protein>
<dbReference type="OrthoDB" id="412286at2759"/>
<dbReference type="GO" id="GO:0016579">
    <property type="term" value="P:protein deubiquitination"/>
    <property type="evidence" value="ECO:0007669"/>
    <property type="project" value="TreeGrafter"/>
</dbReference>
<reference evidence="6 7" key="1">
    <citation type="submission" date="2015-03" db="EMBL/GenBank/DDBJ databases">
        <authorList>
            <person name="Radwan O."/>
            <person name="Al-Naeli F.A."/>
            <person name="Rendon G.A."/>
            <person name="Fields C."/>
        </authorList>
    </citation>
    <scope>NUCLEOTIDE SEQUENCE [LARGE SCALE GENOMIC DNA]</scope>
    <source>
        <strain evidence="6">CR-DP1</strain>
    </source>
</reference>
<keyword evidence="2" id="KW-0645">Protease</keyword>
<organism evidence="6 7">
    <name type="scientific">Thielaviopsis punctulata</name>
    <dbReference type="NCBI Taxonomy" id="72032"/>
    <lineage>
        <taxon>Eukaryota</taxon>
        <taxon>Fungi</taxon>
        <taxon>Dikarya</taxon>
        <taxon>Ascomycota</taxon>
        <taxon>Pezizomycotina</taxon>
        <taxon>Sordariomycetes</taxon>
        <taxon>Hypocreomycetidae</taxon>
        <taxon>Microascales</taxon>
        <taxon>Ceratocystidaceae</taxon>
        <taxon>Thielaviopsis</taxon>
    </lineage>
</organism>
<keyword evidence="7" id="KW-1185">Reference proteome</keyword>
<dbReference type="Gene3D" id="3.90.1720.30">
    <property type="entry name" value="PPPDE domains"/>
    <property type="match status" value="1"/>
</dbReference>
<dbReference type="Proteomes" id="UP000033483">
    <property type="component" value="Unassembled WGS sequence"/>
</dbReference>
<feature type="region of interest" description="Disordered" evidence="4">
    <location>
        <begin position="1"/>
        <end position="20"/>
    </location>
</feature>
<dbReference type="PANTHER" id="PTHR12378">
    <property type="entry name" value="DESUMOYLATING ISOPEPTIDASE"/>
    <property type="match status" value="1"/>
</dbReference>
<evidence type="ECO:0000313" key="7">
    <source>
        <dbReference type="Proteomes" id="UP000033483"/>
    </source>
</evidence>
<comment type="caution">
    <text evidence="6">The sequence shown here is derived from an EMBL/GenBank/DDBJ whole genome shotgun (WGS) entry which is preliminary data.</text>
</comment>
<dbReference type="EMBL" id="LAEV01002236">
    <property type="protein sequence ID" value="KKA26298.1"/>
    <property type="molecule type" value="Genomic_DNA"/>
</dbReference>
<evidence type="ECO:0000256" key="3">
    <source>
        <dbReference type="ARBA" id="ARBA00022801"/>
    </source>
</evidence>
<keyword evidence="3" id="KW-0378">Hydrolase</keyword>
<dbReference type="PROSITE" id="PS51858">
    <property type="entry name" value="PPPDE"/>
    <property type="match status" value="1"/>
</dbReference>
<dbReference type="AlphaFoldDB" id="A0A0F4Z8Y0"/>
<evidence type="ECO:0000259" key="5">
    <source>
        <dbReference type="PROSITE" id="PS51858"/>
    </source>
</evidence>
<name>A0A0F4Z8Y0_9PEZI</name>
<evidence type="ECO:0000313" key="6">
    <source>
        <dbReference type="EMBL" id="KKA26298.1"/>
    </source>
</evidence>
<dbReference type="InterPro" id="IPR008580">
    <property type="entry name" value="PPPDE_dom"/>
</dbReference>
<dbReference type="InterPro" id="IPR042266">
    <property type="entry name" value="PPPDE_sf"/>
</dbReference>
<evidence type="ECO:0000256" key="1">
    <source>
        <dbReference type="ARBA" id="ARBA00008140"/>
    </source>
</evidence>
<proteinExistence type="inferred from homology"/>
<feature type="region of interest" description="Disordered" evidence="4">
    <location>
        <begin position="192"/>
        <end position="220"/>
    </location>
</feature>
<dbReference type="GO" id="GO:0006508">
    <property type="term" value="P:proteolysis"/>
    <property type="evidence" value="ECO:0007669"/>
    <property type="project" value="UniProtKB-KW"/>
</dbReference>
<evidence type="ECO:0000256" key="2">
    <source>
        <dbReference type="ARBA" id="ARBA00022670"/>
    </source>
</evidence>